<protein>
    <submittedName>
        <fullName evidence="1">Uncharacterized protein</fullName>
    </submittedName>
</protein>
<organism evidence="1 2">
    <name type="scientific">Nepenthes gracilis</name>
    <name type="common">Slender pitcher plant</name>
    <dbReference type="NCBI Taxonomy" id="150966"/>
    <lineage>
        <taxon>Eukaryota</taxon>
        <taxon>Viridiplantae</taxon>
        <taxon>Streptophyta</taxon>
        <taxon>Embryophyta</taxon>
        <taxon>Tracheophyta</taxon>
        <taxon>Spermatophyta</taxon>
        <taxon>Magnoliopsida</taxon>
        <taxon>eudicotyledons</taxon>
        <taxon>Gunneridae</taxon>
        <taxon>Pentapetalae</taxon>
        <taxon>Caryophyllales</taxon>
        <taxon>Nepenthaceae</taxon>
        <taxon>Nepenthes</taxon>
    </lineage>
</organism>
<name>A0AAD3S6F1_NEPGR</name>
<accession>A0AAD3S6F1</accession>
<gene>
    <name evidence="1" type="ORF">Nepgr_006747</name>
</gene>
<comment type="caution">
    <text evidence="1">The sequence shown here is derived from an EMBL/GenBank/DDBJ whole genome shotgun (WGS) entry which is preliminary data.</text>
</comment>
<dbReference type="EMBL" id="BSYO01000005">
    <property type="protein sequence ID" value="GMH04907.1"/>
    <property type="molecule type" value="Genomic_DNA"/>
</dbReference>
<evidence type="ECO:0000313" key="2">
    <source>
        <dbReference type="Proteomes" id="UP001279734"/>
    </source>
</evidence>
<sequence length="104" mass="11613">MLPPETVSKIQLRTTSLAAISSDAKFIAILVVINWSPIARRLTKAVRFTHGNHRHPARPFGAQKARTSILMHGKSLTPGRGINIVQRRMKIRSTKGIYILFVSL</sequence>
<dbReference type="AlphaFoldDB" id="A0AAD3S6F1"/>
<proteinExistence type="predicted"/>
<dbReference type="Proteomes" id="UP001279734">
    <property type="component" value="Unassembled WGS sequence"/>
</dbReference>
<evidence type="ECO:0000313" key="1">
    <source>
        <dbReference type="EMBL" id="GMH04907.1"/>
    </source>
</evidence>
<reference evidence="1" key="1">
    <citation type="submission" date="2023-05" db="EMBL/GenBank/DDBJ databases">
        <title>Nepenthes gracilis genome sequencing.</title>
        <authorList>
            <person name="Fukushima K."/>
        </authorList>
    </citation>
    <scope>NUCLEOTIDE SEQUENCE</scope>
    <source>
        <strain evidence="1">SING2019-196</strain>
    </source>
</reference>
<keyword evidence="2" id="KW-1185">Reference proteome</keyword>